<evidence type="ECO:0000313" key="1">
    <source>
        <dbReference type="EMBL" id="JAD36503.1"/>
    </source>
</evidence>
<dbReference type="AlphaFoldDB" id="A0A0A8ZFP2"/>
<reference evidence="1" key="2">
    <citation type="journal article" date="2015" name="Data Brief">
        <title>Shoot transcriptome of the giant reed, Arundo donax.</title>
        <authorList>
            <person name="Barrero R.A."/>
            <person name="Guerrero F.D."/>
            <person name="Moolhuijzen P."/>
            <person name="Goolsby J.A."/>
            <person name="Tidwell J."/>
            <person name="Bellgard S.E."/>
            <person name="Bellgard M.I."/>
        </authorList>
    </citation>
    <scope>NUCLEOTIDE SEQUENCE</scope>
    <source>
        <tissue evidence="1">Shoot tissue taken approximately 20 cm above the soil surface</tissue>
    </source>
</reference>
<name>A0A0A8ZFP2_ARUDO</name>
<protein>
    <submittedName>
        <fullName evidence="1">Uncharacterized protein</fullName>
    </submittedName>
</protein>
<proteinExistence type="predicted"/>
<reference evidence="1" key="1">
    <citation type="submission" date="2014-09" db="EMBL/GenBank/DDBJ databases">
        <authorList>
            <person name="Magalhaes I.L.F."/>
            <person name="Oliveira U."/>
            <person name="Santos F.R."/>
            <person name="Vidigal T.H.D.A."/>
            <person name="Brescovit A.D."/>
            <person name="Santos A.J."/>
        </authorList>
    </citation>
    <scope>NUCLEOTIDE SEQUENCE</scope>
    <source>
        <tissue evidence="1">Shoot tissue taken approximately 20 cm above the soil surface</tissue>
    </source>
</reference>
<sequence>MRSVWLGPGTESGGQRWGRYFRRAGLDHSTNEGCGMGMSSVIEPPRGMSWCMKVLMRMGG</sequence>
<organism evidence="1">
    <name type="scientific">Arundo donax</name>
    <name type="common">Giant reed</name>
    <name type="synonym">Donax arundinaceus</name>
    <dbReference type="NCBI Taxonomy" id="35708"/>
    <lineage>
        <taxon>Eukaryota</taxon>
        <taxon>Viridiplantae</taxon>
        <taxon>Streptophyta</taxon>
        <taxon>Embryophyta</taxon>
        <taxon>Tracheophyta</taxon>
        <taxon>Spermatophyta</taxon>
        <taxon>Magnoliopsida</taxon>
        <taxon>Liliopsida</taxon>
        <taxon>Poales</taxon>
        <taxon>Poaceae</taxon>
        <taxon>PACMAD clade</taxon>
        <taxon>Arundinoideae</taxon>
        <taxon>Arundineae</taxon>
        <taxon>Arundo</taxon>
    </lineage>
</organism>
<accession>A0A0A8ZFP2</accession>
<dbReference type="EMBL" id="GBRH01261392">
    <property type="protein sequence ID" value="JAD36503.1"/>
    <property type="molecule type" value="Transcribed_RNA"/>
</dbReference>